<dbReference type="EMBL" id="MAYS01000034">
    <property type="protein sequence ID" value="OFC63746.1"/>
    <property type="molecule type" value="Genomic_DNA"/>
</dbReference>
<dbReference type="PANTHER" id="PTHR33498">
    <property type="entry name" value="TRANSPOSASE FOR INSERTION SEQUENCE ELEMENT IS1557"/>
    <property type="match status" value="1"/>
</dbReference>
<organism evidence="2 3">
    <name type="scientific">Candidatus Erwinia dacicola</name>
    <dbReference type="NCBI Taxonomy" id="252393"/>
    <lineage>
        <taxon>Bacteria</taxon>
        <taxon>Pseudomonadati</taxon>
        <taxon>Pseudomonadota</taxon>
        <taxon>Gammaproteobacteria</taxon>
        <taxon>Enterobacterales</taxon>
        <taxon>Erwiniaceae</taxon>
        <taxon>Erwinia</taxon>
    </lineage>
</organism>
<name>A0A1E7Z4T5_9GAMM</name>
<evidence type="ECO:0000313" key="3">
    <source>
        <dbReference type="Proteomes" id="UP000243534"/>
    </source>
</evidence>
<dbReference type="Proteomes" id="UP000243534">
    <property type="component" value="Unassembled WGS sequence"/>
</dbReference>
<dbReference type="PANTHER" id="PTHR33498:SF1">
    <property type="entry name" value="TRANSPOSASE FOR INSERTION SEQUENCE ELEMENT IS1557"/>
    <property type="match status" value="1"/>
</dbReference>
<reference evidence="2 3" key="1">
    <citation type="submission" date="2016-07" db="EMBL/GenBank/DDBJ databases">
        <authorList>
            <person name="Yuval B."/>
        </authorList>
    </citation>
    <scope>NUCLEOTIDE SEQUENCE [LARGE SCALE GENOMIC DNA]</scope>
    <source>
        <strain evidence="2 3">IL</strain>
    </source>
</reference>
<comment type="caution">
    <text evidence="2">The sequence shown here is derived from an EMBL/GenBank/DDBJ whole genome shotgun (WGS) entry which is preliminary data.</text>
</comment>
<protein>
    <submittedName>
        <fullName evidence="2">Transposase</fullName>
    </submittedName>
</protein>
<dbReference type="InterPro" id="IPR002560">
    <property type="entry name" value="Transposase_DDE"/>
</dbReference>
<proteinExistence type="predicted"/>
<evidence type="ECO:0000259" key="1">
    <source>
        <dbReference type="Pfam" id="PF01610"/>
    </source>
</evidence>
<dbReference type="AlphaFoldDB" id="A0A1E7Z4T5"/>
<accession>A0A1E7Z4T5</accession>
<dbReference type="InterPro" id="IPR047951">
    <property type="entry name" value="Transpos_ISL3"/>
</dbReference>
<evidence type="ECO:0000313" key="2">
    <source>
        <dbReference type="EMBL" id="OFC63746.1"/>
    </source>
</evidence>
<dbReference type="Pfam" id="PF01610">
    <property type="entry name" value="DDE_Tnp_ISL3"/>
    <property type="match status" value="1"/>
</dbReference>
<sequence length="167" mass="18839">MVAKGFTGSETTVRDEVAKWRKGGIASVTGLARLPSASRVSRWLMPWRIIMGEETYASRFIGLMCEKEPQLKTAQQLALDFYRLLKTKNKPQLSRWFTHVSESGPVKLQRVAAGMEADAAAICEAITSKWSNGVVEGHVNRLKMLKRRIYGRAEFELLRQRVMSPLA</sequence>
<feature type="domain" description="Transposase IS204/IS1001/IS1096/IS1165 DDE" evidence="1">
    <location>
        <begin position="54"/>
        <end position="162"/>
    </location>
</feature>
<gene>
    <name evidence="2" type="ORF">BBW68_04190</name>
</gene>